<dbReference type="RefSeq" id="WP_183978474.1">
    <property type="nucleotide sequence ID" value="NZ_JACIBY010000014.1"/>
</dbReference>
<accession>A0A7W6EST9</accession>
<dbReference type="PANTHER" id="PTHR20863">
    <property type="entry name" value="ACYL CARRIER PROTEIN"/>
    <property type="match status" value="1"/>
</dbReference>
<evidence type="ECO:0000256" key="2">
    <source>
        <dbReference type="ARBA" id="ARBA00022553"/>
    </source>
</evidence>
<dbReference type="InterPro" id="IPR009081">
    <property type="entry name" value="PP-bd_ACP"/>
</dbReference>
<evidence type="ECO:0000313" key="4">
    <source>
        <dbReference type="EMBL" id="MBB3841064.1"/>
    </source>
</evidence>
<dbReference type="SUPFAM" id="SSF47336">
    <property type="entry name" value="ACP-like"/>
    <property type="match status" value="1"/>
</dbReference>
<dbReference type="InterPro" id="IPR036736">
    <property type="entry name" value="ACP-like_sf"/>
</dbReference>
<dbReference type="PANTHER" id="PTHR20863:SF76">
    <property type="entry name" value="CARRIER DOMAIN-CONTAINING PROTEIN"/>
    <property type="match status" value="1"/>
</dbReference>
<dbReference type="GO" id="GO:0000036">
    <property type="term" value="F:acyl carrier activity"/>
    <property type="evidence" value="ECO:0007669"/>
    <property type="project" value="TreeGrafter"/>
</dbReference>
<evidence type="ECO:0000313" key="5">
    <source>
        <dbReference type="Proteomes" id="UP000541352"/>
    </source>
</evidence>
<dbReference type="PROSITE" id="PS50075">
    <property type="entry name" value="CARRIER"/>
    <property type="match status" value="1"/>
</dbReference>
<protein>
    <submittedName>
        <fullName evidence="4">Acyl carrier protein</fullName>
    </submittedName>
</protein>
<dbReference type="AlphaFoldDB" id="A0A7W6EST9"/>
<keyword evidence="2" id="KW-0597">Phosphoprotein</keyword>
<organism evidence="4 5">
    <name type="scientific">Runella defluvii</name>
    <dbReference type="NCBI Taxonomy" id="370973"/>
    <lineage>
        <taxon>Bacteria</taxon>
        <taxon>Pseudomonadati</taxon>
        <taxon>Bacteroidota</taxon>
        <taxon>Cytophagia</taxon>
        <taxon>Cytophagales</taxon>
        <taxon>Spirosomataceae</taxon>
        <taxon>Runella</taxon>
    </lineage>
</organism>
<proteinExistence type="predicted"/>
<dbReference type="Proteomes" id="UP000541352">
    <property type="component" value="Unassembled WGS sequence"/>
</dbReference>
<keyword evidence="5" id="KW-1185">Reference proteome</keyword>
<reference evidence="4 5" key="1">
    <citation type="submission" date="2020-08" db="EMBL/GenBank/DDBJ databases">
        <title>Genomic Encyclopedia of Type Strains, Phase IV (KMG-IV): sequencing the most valuable type-strain genomes for metagenomic binning, comparative biology and taxonomic classification.</title>
        <authorList>
            <person name="Goeker M."/>
        </authorList>
    </citation>
    <scope>NUCLEOTIDE SEQUENCE [LARGE SCALE GENOMIC DNA]</scope>
    <source>
        <strain evidence="4 5">DSM 17976</strain>
    </source>
</reference>
<evidence type="ECO:0000259" key="3">
    <source>
        <dbReference type="PROSITE" id="PS50075"/>
    </source>
</evidence>
<comment type="caution">
    <text evidence="4">The sequence shown here is derived from an EMBL/GenBank/DDBJ whole genome shotgun (WGS) entry which is preliminary data.</text>
</comment>
<gene>
    <name evidence="4" type="ORF">FHS57_005085</name>
</gene>
<dbReference type="Gene3D" id="1.10.1200.10">
    <property type="entry name" value="ACP-like"/>
    <property type="match status" value="1"/>
</dbReference>
<dbReference type="EMBL" id="JACIBY010000014">
    <property type="protein sequence ID" value="MBB3841064.1"/>
    <property type="molecule type" value="Genomic_DNA"/>
</dbReference>
<dbReference type="GO" id="GO:0000035">
    <property type="term" value="F:acyl binding"/>
    <property type="evidence" value="ECO:0007669"/>
    <property type="project" value="TreeGrafter"/>
</dbReference>
<keyword evidence="1" id="KW-0596">Phosphopantetheine</keyword>
<name>A0A7W6EST9_9BACT</name>
<evidence type="ECO:0000256" key="1">
    <source>
        <dbReference type="ARBA" id="ARBA00022450"/>
    </source>
</evidence>
<feature type="domain" description="Carrier" evidence="3">
    <location>
        <begin position="1"/>
        <end position="74"/>
    </location>
</feature>
<dbReference type="InterPro" id="IPR003231">
    <property type="entry name" value="ACP"/>
</dbReference>
<sequence>MKEKVIEIIAVVLECKPETLDENSGLGRHYKWDSLGHVGIMVALEEHFPIHIDESNIEQLLTINQIFDYLEQHVSH</sequence>
<dbReference type="Pfam" id="PF00550">
    <property type="entry name" value="PP-binding"/>
    <property type="match status" value="1"/>
</dbReference>